<keyword evidence="10" id="KW-1185">Reference proteome</keyword>
<gene>
    <name evidence="9" type="ORF">GRF29_8g3371139</name>
</gene>
<keyword evidence="4 7" id="KW-0472">Membrane</keyword>
<dbReference type="PANTHER" id="PTHR33048">
    <property type="entry name" value="PTH11-LIKE INTEGRAL MEMBRANE PROTEIN (AFU_ORTHOLOGUE AFUA_5G11245)"/>
    <property type="match status" value="1"/>
</dbReference>
<evidence type="ECO:0000256" key="4">
    <source>
        <dbReference type="ARBA" id="ARBA00023136"/>
    </source>
</evidence>
<evidence type="ECO:0000256" key="5">
    <source>
        <dbReference type="ARBA" id="ARBA00038359"/>
    </source>
</evidence>
<feature type="transmembrane region" description="Helical" evidence="7">
    <location>
        <begin position="42"/>
        <end position="64"/>
    </location>
</feature>
<dbReference type="InterPro" id="IPR052337">
    <property type="entry name" value="SAT4-like"/>
</dbReference>
<comment type="subcellular location">
    <subcellularLocation>
        <location evidence="1">Membrane</location>
        <topology evidence="1">Multi-pass membrane protein</topology>
    </subcellularLocation>
</comment>
<dbReference type="GO" id="GO:0016020">
    <property type="term" value="C:membrane"/>
    <property type="evidence" value="ECO:0007669"/>
    <property type="project" value="UniProtKB-SubCell"/>
</dbReference>
<evidence type="ECO:0000256" key="2">
    <source>
        <dbReference type="ARBA" id="ARBA00022692"/>
    </source>
</evidence>
<dbReference type="EMBL" id="WVTA01000002">
    <property type="protein sequence ID" value="KAK3216457.1"/>
    <property type="molecule type" value="Genomic_DNA"/>
</dbReference>
<evidence type="ECO:0000256" key="7">
    <source>
        <dbReference type="SAM" id="Phobius"/>
    </source>
</evidence>
<dbReference type="InterPro" id="IPR049326">
    <property type="entry name" value="Rhodopsin_dom_fungi"/>
</dbReference>
<sequence>MKPTTAMRYYSVPNIATDAALLLIPLPALFRLNGDIWRKIGVGLTFVVSTMGIVTAVFRFVVFLRTDVFLDITYYSVATTNWTIIEPGVHLMGATIPTLRPLIRRLFSQMPRTLSTPKSSTNLFAPGSPSIPKTPKTPNVERPALSKKSSARDMVPTIGRAPSRNVRLDDYHYLQWGSGIYSVRSDDEESMVCADAIVHETMGQQGRNPDGTLQMWSLQPVQYSPLRTSFFFDNGPGR</sequence>
<evidence type="ECO:0000256" key="3">
    <source>
        <dbReference type="ARBA" id="ARBA00022989"/>
    </source>
</evidence>
<feature type="domain" description="Rhodopsin" evidence="8">
    <location>
        <begin position="5"/>
        <end position="105"/>
    </location>
</feature>
<dbReference type="Pfam" id="PF20684">
    <property type="entry name" value="Fung_rhodopsin"/>
    <property type="match status" value="1"/>
</dbReference>
<accession>A0AAN6RLR7</accession>
<evidence type="ECO:0000256" key="6">
    <source>
        <dbReference type="SAM" id="MobiDB-lite"/>
    </source>
</evidence>
<protein>
    <recommendedName>
        <fullName evidence="8">Rhodopsin domain-containing protein</fullName>
    </recommendedName>
</protein>
<proteinExistence type="inferred from homology"/>
<evidence type="ECO:0000256" key="1">
    <source>
        <dbReference type="ARBA" id="ARBA00004141"/>
    </source>
</evidence>
<dbReference type="PANTHER" id="PTHR33048:SF156">
    <property type="entry name" value="INTEGRAL MEMBRANE PROTEIN"/>
    <property type="match status" value="1"/>
</dbReference>
<keyword evidence="2 7" id="KW-0812">Transmembrane</keyword>
<organism evidence="9 10">
    <name type="scientific">Pseudopithomyces chartarum</name>
    <dbReference type="NCBI Taxonomy" id="1892770"/>
    <lineage>
        <taxon>Eukaryota</taxon>
        <taxon>Fungi</taxon>
        <taxon>Dikarya</taxon>
        <taxon>Ascomycota</taxon>
        <taxon>Pezizomycotina</taxon>
        <taxon>Dothideomycetes</taxon>
        <taxon>Pleosporomycetidae</taxon>
        <taxon>Pleosporales</taxon>
        <taxon>Massarineae</taxon>
        <taxon>Didymosphaeriaceae</taxon>
        <taxon>Pseudopithomyces</taxon>
    </lineage>
</organism>
<evidence type="ECO:0000313" key="9">
    <source>
        <dbReference type="EMBL" id="KAK3216457.1"/>
    </source>
</evidence>
<name>A0AAN6RLR7_9PLEO</name>
<evidence type="ECO:0000259" key="8">
    <source>
        <dbReference type="Pfam" id="PF20684"/>
    </source>
</evidence>
<comment type="caution">
    <text evidence="9">The sequence shown here is derived from an EMBL/GenBank/DDBJ whole genome shotgun (WGS) entry which is preliminary data.</text>
</comment>
<keyword evidence="3 7" id="KW-1133">Transmembrane helix</keyword>
<reference evidence="9 10" key="1">
    <citation type="submission" date="2021-02" db="EMBL/GenBank/DDBJ databases">
        <title>Genome assembly of Pseudopithomyces chartarum.</title>
        <authorList>
            <person name="Jauregui R."/>
            <person name="Singh J."/>
            <person name="Voisey C."/>
        </authorList>
    </citation>
    <scope>NUCLEOTIDE SEQUENCE [LARGE SCALE GENOMIC DNA]</scope>
    <source>
        <strain evidence="9 10">AGR01</strain>
    </source>
</reference>
<feature type="region of interest" description="Disordered" evidence="6">
    <location>
        <begin position="114"/>
        <end position="152"/>
    </location>
</feature>
<dbReference type="AlphaFoldDB" id="A0AAN6RLR7"/>
<dbReference type="Proteomes" id="UP001280581">
    <property type="component" value="Unassembled WGS sequence"/>
</dbReference>
<evidence type="ECO:0000313" key="10">
    <source>
        <dbReference type="Proteomes" id="UP001280581"/>
    </source>
</evidence>
<feature type="compositionally biased region" description="Polar residues" evidence="6">
    <location>
        <begin position="114"/>
        <end position="123"/>
    </location>
</feature>
<comment type="similarity">
    <text evidence="5">Belongs to the SAT4 family.</text>
</comment>